<accession>A0A016UEY3</accession>
<dbReference type="EMBL" id="JARK01001379">
    <property type="protein sequence ID" value="EYC13715.1"/>
    <property type="molecule type" value="Genomic_DNA"/>
</dbReference>
<gene>
    <name evidence="2" type="primary">Acey_s0043.g882</name>
    <name evidence="2" type="ORF">Y032_0043g882</name>
</gene>
<evidence type="ECO:0000313" key="3">
    <source>
        <dbReference type="Proteomes" id="UP000024635"/>
    </source>
</evidence>
<name>A0A016UEY3_9BILA</name>
<organism evidence="2 3">
    <name type="scientific">Ancylostoma ceylanicum</name>
    <dbReference type="NCBI Taxonomy" id="53326"/>
    <lineage>
        <taxon>Eukaryota</taxon>
        <taxon>Metazoa</taxon>
        <taxon>Ecdysozoa</taxon>
        <taxon>Nematoda</taxon>
        <taxon>Chromadorea</taxon>
        <taxon>Rhabditida</taxon>
        <taxon>Rhabditina</taxon>
        <taxon>Rhabditomorpha</taxon>
        <taxon>Strongyloidea</taxon>
        <taxon>Ancylostomatidae</taxon>
        <taxon>Ancylostomatinae</taxon>
        <taxon>Ancylostoma</taxon>
    </lineage>
</organism>
<comment type="caution">
    <text evidence="2">The sequence shown here is derived from an EMBL/GenBank/DDBJ whole genome shotgun (WGS) entry which is preliminary data.</text>
</comment>
<sequence length="82" mass="9274">MQTGEQVTLIFAIFTAIITLAVVIYYKLCKHTLSLIIEITYDRRDDAFVKFCGVSMFTLGNLNNACSPGHPSIVSYKLRVWL</sequence>
<dbReference type="AlphaFoldDB" id="A0A016UEY3"/>
<proteinExistence type="predicted"/>
<keyword evidence="1" id="KW-0472">Membrane</keyword>
<keyword evidence="1" id="KW-0812">Transmembrane</keyword>
<keyword evidence="1" id="KW-1133">Transmembrane helix</keyword>
<feature type="transmembrane region" description="Helical" evidence="1">
    <location>
        <begin position="6"/>
        <end position="26"/>
    </location>
</feature>
<keyword evidence="3" id="KW-1185">Reference proteome</keyword>
<protein>
    <submittedName>
        <fullName evidence="2">Uncharacterized protein</fullName>
    </submittedName>
</protein>
<evidence type="ECO:0000313" key="2">
    <source>
        <dbReference type="EMBL" id="EYC13715.1"/>
    </source>
</evidence>
<dbReference type="Proteomes" id="UP000024635">
    <property type="component" value="Unassembled WGS sequence"/>
</dbReference>
<reference evidence="3" key="1">
    <citation type="journal article" date="2015" name="Nat. Genet.">
        <title>The genome and transcriptome of the zoonotic hookworm Ancylostoma ceylanicum identify infection-specific gene families.</title>
        <authorList>
            <person name="Schwarz E.M."/>
            <person name="Hu Y."/>
            <person name="Antoshechkin I."/>
            <person name="Miller M.M."/>
            <person name="Sternberg P.W."/>
            <person name="Aroian R.V."/>
        </authorList>
    </citation>
    <scope>NUCLEOTIDE SEQUENCE</scope>
    <source>
        <strain evidence="3">HY135</strain>
    </source>
</reference>
<evidence type="ECO:0000256" key="1">
    <source>
        <dbReference type="SAM" id="Phobius"/>
    </source>
</evidence>